<evidence type="ECO:0000259" key="3">
    <source>
        <dbReference type="Pfam" id="PF05970"/>
    </source>
</evidence>
<dbReference type="GO" id="GO:0006310">
    <property type="term" value="P:DNA recombination"/>
    <property type="evidence" value="ECO:0007669"/>
    <property type="project" value="UniProtKB-KW"/>
</dbReference>
<feature type="region of interest" description="Disordered" evidence="2">
    <location>
        <begin position="1"/>
        <end position="24"/>
    </location>
</feature>
<evidence type="ECO:0000256" key="2">
    <source>
        <dbReference type="SAM" id="MobiDB-lite"/>
    </source>
</evidence>
<feature type="domain" description="Helitron helicase-like" evidence="4">
    <location>
        <begin position="492"/>
        <end position="675"/>
    </location>
</feature>
<keyword evidence="1" id="KW-0547">Nucleotide-binding</keyword>
<gene>
    <name evidence="6" type="ORF">BRAA09T39509Z</name>
</gene>
<reference evidence="6" key="1">
    <citation type="submission" date="2018-11" db="EMBL/GenBank/DDBJ databases">
        <authorList>
            <consortium name="Genoscope - CEA"/>
            <person name="William W."/>
        </authorList>
    </citation>
    <scope>NUCLEOTIDE SEQUENCE</scope>
</reference>
<dbReference type="GO" id="GO:0005524">
    <property type="term" value="F:ATP binding"/>
    <property type="evidence" value="ECO:0007669"/>
    <property type="project" value="UniProtKB-KW"/>
</dbReference>
<dbReference type="Pfam" id="PF21530">
    <property type="entry name" value="Pif1_2B_dom"/>
    <property type="match status" value="1"/>
</dbReference>
<feature type="domain" description="DNA helicase Pif1-like DEAD-box helicase" evidence="3">
    <location>
        <begin position="1192"/>
        <end position="1309"/>
    </location>
</feature>
<keyword evidence="1" id="KW-0227">DNA damage</keyword>
<feature type="compositionally biased region" description="Polar residues" evidence="2">
    <location>
        <begin position="130"/>
        <end position="141"/>
    </location>
</feature>
<dbReference type="InterPro" id="IPR049163">
    <property type="entry name" value="Pif1-like_2B_dom"/>
</dbReference>
<dbReference type="GO" id="GO:0006281">
    <property type="term" value="P:DNA repair"/>
    <property type="evidence" value="ECO:0007669"/>
    <property type="project" value="UniProtKB-KW"/>
</dbReference>
<dbReference type="Gene3D" id="3.40.50.300">
    <property type="entry name" value="P-loop containing nucleotide triphosphate hydrolases"/>
    <property type="match status" value="3"/>
</dbReference>
<dbReference type="EMBL" id="LR031568">
    <property type="protein sequence ID" value="VDC61898.1"/>
    <property type="molecule type" value="Genomic_DNA"/>
</dbReference>
<comment type="similarity">
    <text evidence="1">Belongs to the helicase family.</text>
</comment>
<sequence length="1596" mass="181402">MQCNCGYDPNQTQTHSSTSFPRHSMDPIEFRMKVMMKKTRKRDLDPGASDPKSNNERSLGAYGGTACDRVSMRVSSTGTHNELTLLTDEIGYGLSRFITLPLYTFSSGDQMAIESRLARRARMAIRSSKRTQSTSIANTQPMKKRRVGRPMIISASPTPASVPSDAHPPDTPYAVSSRIARQLRLSIRRQKKTARLTASASATGKKGHKPCDKWDIVSCPSCGALLWNAEATGVQTSRDAKQFSLCCQRGRVRLPPVREPPSPLLELLESPKFRPHIRVANSLLAFTSMGAQVDHSVTGTPGPFTFRVHGQIIHRIGSMLPEDGNDPEYLQLYIFDTDNELENRKRSFTKGSSTLAVEDTVIAQLIEMLDINNHLAKTFRHARDRFRSTGKIEFSITLVSQPNRGRQYDLPTASEIGGLIIGDLSATSVGRDIVVELKSSALQRIGDLHPLLMSLQYPLLFPYGETGYHERLPYKGPEASTVRREYMTMREFYAYQIQTRPSEGMTIIKGGRLLHQYIVDAYVAVETERLRFLSLNQKKLRADLYNNVCDAVETGDADATQVGKKIILPSSFTAGPRYMSEKYQDAMAICRWYGNPHLFITVTANPNWVELSNHLDAYGGDSANNRPDLECRIFKIKLDEMMADFKKGEFFPKLDAAVYTIEFQKRGLPHAHILLWLKGIKKEVTAAMIDEYISAEFPDREVDKEGFELVERHMIHGPCGKLRPKSPCMEKGECTKSFPKPSSDQTRIDKYGFVVYRRRAGTGDFVIKGDIEVDNRFVVPHNLSLLKKYQAHINVEWCCRTSAIKYLFKYITKGVDRATVVIHKNEPDTTNEINNFLECRYISACEGSWRLFAFPIHYNLPNVVKLPVHLPGQHVMVFDETSDLSKVVYRENIDKSMLTAFFEACDTYEEARELTYVEFPSRFVYHSNDKVWTPRLQGEAIGRVVYVSPASGDRYFLRMLLNVVKGPRGYDVLYTVGDVVYKKFKEACYARGLLDDDKEWHEAIEEPSSWATGRQLRRLFVLILVYCQVVDPLKLWEHTWMFLAEDILYMKRKEFRFPGLDLQDEQLKQYTLLEVEKHLKEHNQSLADYDELPRPDNSILSEVNNQVLRQELMYDVEKEKETHRVLFSAMNIDQQKVYAAILKSVDERLGQLIFVSGAGGTGKTYLYRTIIARLRSVGKVVIPVATAGIAALAALISKADLIIWDEAPMAHRHAFETLDRSFRDLLTHENPEASTQPFGGKTVLLGGDFRQILPVIPHGKRPDTVLASISKSYLWKMARVFTLSINMRLRQEDKDFAKWILQVGDGEADALPSNKPKHEEGNQIIVDKRFLISRSETPHEALAHAAYPNFLQNYRDKDYLKERAVLTPTNNTVHEVNAYLLSKIPSQAREYLSSDSVELEATPDDDWTTHYPSEYLNSLEFPGLPNHRLCLKVGAPVMMLRNLNQDQGLCNGTRMVVTRLGNRVVKARIMTGTDVGEEVLIPRIQLSPTDTMHPFTFNRRQFPIRLCYAMTINKSQGQSLNQVALYLPRPVFTHGQLYVAMSRVTTPNGLKILDETSDMDGEDGVTNIVYKEIFKDVRMTEVRATHLLYTFLYTQV</sequence>
<dbReference type="PANTHER" id="PTHR10492:SF90">
    <property type="entry name" value="ATP-DEPENDENT DNA HELICASE"/>
    <property type="match status" value="1"/>
</dbReference>
<dbReference type="EC" id="5.6.2.3" evidence="1"/>
<keyword evidence="1" id="KW-0347">Helicase</keyword>
<accession>A0A3P5YPT5</accession>
<dbReference type="InterPro" id="IPR027417">
    <property type="entry name" value="P-loop_NTPase"/>
</dbReference>
<comment type="cofactor">
    <cofactor evidence="1">
        <name>Mg(2+)</name>
        <dbReference type="ChEBI" id="CHEBI:18420"/>
    </cofactor>
</comment>
<organism evidence="6">
    <name type="scientific">Brassica campestris</name>
    <name type="common">Field mustard</name>
    <dbReference type="NCBI Taxonomy" id="3711"/>
    <lineage>
        <taxon>Eukaryota</taxon>
        <taxon>Viridiplantae</taxon>
        <taxon>Streptophyta</taxon>
        <taxon>Embryophyta</taxon>
        <taxon>Tracheophyta</taxon>
        <taxon>Spermatophyta</taxon>
        <taxon>Magnoliopsida</taxon>
        <taxon>eudicotyledons</taxon>
        <taxon>Gunneridae</taxon>
        <taxon>Pentapetalae</taxon>
        <taxon>rosids</taxon>
        <taxon>malvids</taxon>
        <taxon>Brassicales</taxon>
        <taxon>Brassicaceae</taxon>
        <taxon>Brassiceae</taxon>
        <taxon>Brassica</taxon>
    </lineage>
</organism>
<dbReference type="GO" id="GO:0016887">
    <property type="term" value="F:ATP hydrolysis activity"/>
    <property type="evidence" value="ECO:0007669"/>
    <property type="project" value="RHEA"/>
</dbReference>
<evidence type="ECO:0000313" key="6">
    <source>
        <dbReference type="EMBL" id="VDC61898.1"/>
    </source>
</evidence>
<dbReference type="CDD" id="cd18809">
    <property type="entry name" value="SF1_C_RecD"/>
    <property type="match status" value="1"/>
</dbReference>
<protein>
    <recommendedName>
        <fullName evidence="1">ATP-dependent DNA helicase</fullName>
        <ecNumber evidence="1">5.6.2.3</ecNumber>
    </recommendedName>
</protein>
<name>A0A3P5YPT5_BRACM</name>
<evidence type="ECO:0000259" key="5">
    <source>
        <dbReference type="Pfam" id="PF21530"/>
    </source>
</evidence>
<proteinExistence type="inferred from homology"/>
<dbReference type="GO" id="GO:0000723">
    <property type="term" value="P:telomere maintenance"/>
    <property type="evidence" value="ECO:0007669"/>
    <property type="project" value="InterPro"/>
</dbReference>
<keyword evidence="1" id="KW-0233">DNA recombination</keyword>
<feature type="domain" description="DNA helicase Pif1-like 2B" evidence="5">
    <location>
        <begin position="1414"/>
        <end position="1460"/>
    </location>
</feature>
<keyword evidence="1" id="KW-0067">ATP-binding</keyword>
<dbReference type="Pfam" id="PF05970">
    <property type="entry name" value="PIF1"/>
    <property type="match status" value="1"/>
</dbReference>
<feature type="region of interest" description="Disordered" evidence="2">
    <location>
        <begin position="125"/>
        <end position="145"/>
    </location>
</feature>
<dbReference type="Pfam" id="PF14214">
    <property type="entry name" value="Helitron_like_N"/>
    <property type="match status" value="1"/>
</dbReference>
<feature type="region of interest" description="Disordered" evidence="2">
    <location>
        <begin position="38"/>
        <end position="63"/>
    </location>
</feature>
<feature type="compositionally biased region" description="Polar residues" evidence="2">
    <location>
        <begin position="1"/>
        <end position="21"/>
    </location>
</feature>
<evidence type="ECO:0000259" key="4">
    <source>
        <dbReference type="Pfam" id="PF14214"/>
    </source>
</evidence>
<dbReference type="InterPro" id="IPR010285">
    <property type="entry name" value="DNA_helicase_pif1-like_DEAD"/>
</dbReference>
<keyword evidence="1" id="KW-0234">DNA repair</keyword>
<dbReference type="PANTHER" id="PTHR10492">
    <property type="match status" value="1"/>
</dbReference>
<keyword evidence="1" id="KW-0378">Hydrolase</keyword>
<comment type="catalytic activity">
    <reaction evidence="1">
        <text>ATP + H2O = ADP + phosphate + H(+)</text>
        <dbReference type="Rhea" id="RHEA:13065"/>
        <dbReference type="ChEBI" id="CHEBI:15377"/>
        <dbReference type="ChEBI" id="CHEBI:15378"/>
        <dbReference type="ChEBI" id="CHEBI:30616"/>
        <dbReference type="ChEBI" id="CHEBI:43474"/>
        <dbReference type="ChEBI" id="CHEBI:456216"/>
        <dbReference type="EC" id="5.6.2.3"/>
    </reaction>
</comment>
<evidence type="ECO:0000256" key="1">
    <source>
        <dbReference type="RuleBase" id="RU363044"/>
    </source>
</evidence>
<dbReference type="GO" id="GO:0043139">
    <property type="term" value="F:5'-3' DNA helicase activity"/>
    <property type="evidence" value="ECO:0007669"/>
    <property type="project" value="UniProtKB-EC"/>
</dbReference>
<dbReference type="InterPro" id="IPR025476">
    <property type="entry name" value="Helitron_helicase-like"/>
</dbReference>
<dbReference type="SUPFAM" id="SSF52540">
    <property type="entry name" value="P-loop containing nucleoside triphosphate hydrolases"/>
    <property type="match status" value="2"/>
</dbReference>